<keyword evidence="2" id="KW-1185">Reference proteome</keyword>
<gene>
    <name evidence="1" type="ORF">G4V39_09645</name>
</gene>
<proteinExistence type="predicted"/>
<protein>
    <submittedName>
        <fullName evidence="1">Uncharacterized protein</fullName>
    </submittedName>
</protein>
<dbReference type="RefSeq" id="WP_166032735.1">
    <property type="nucleotide sequence ID" value="NZ_CP048877.1"/>
</dbReference>
<accession>A0A6G7PYJ4</accession>
<dbReference type="AlphaFoldDB" id="A0A6G7PYJ4"/>
<organism evidence="1 2">
    <name type="scientific">Thermosulfuriphilus ammonigenes</name>
    <dbReference type="NCBI Taxonomy" id="1936021"/>
    <lineage>
        <taxon>Bacteria</taxon>
        <taxon>Pseudomonadati</taxon>
        <taxon>Thermodesulfobacteriota</taxon>
        <taxon>Thermodesulfobacteria</taxon>
        <taxon>Thermodesulfobacteriales</taxon>
        <taxon>Thermodesulfobacteriaceae</taxon>
        <taxon>Thermosulfuriphilus</taxon>
    </lineage>
</organism>
<dbReference type="EMBL" id="CP048877">
    <property type="protein sequence ID" value="QIJ72518.1"/>
    <property type="molecule type" value="Genomic_DNA"/>
</dbReference>
<evidence type="ECO:0000313" key="1">
    <source>
        <dbReference type="EMBL" id="QIJ72518.1"/>
    </source>
</evidence>
<sequence length="70" mass="7988">MPHLEEVAEEINSGRLSAMVFTWQGMLLIEHVNLQTWLISGRLRRTGEVVSLPARPDVEVIIRKKTLPQP</sequence>
<name>A0A6G7PYJ4_9BACT</name>
<dbReference type="KEGG" id="tav:G4V39_09645"/>
<dbReference type="Proteomes" id="UP000502179">
    <property type="component" value="Chromosome"/>
</dbReference>
<evidence type="ECO:0000313" key="2">
    <source>
        <dbReference type="Proteomes" id="UP000502179"/>
    </source>
</evidence>
<reference evidence="1 2" key="1">
    <citation type="submission" date="2020-02" db="EMBL/GenBank/DDBJ databases">
        <title>Genome analysis of Thermosulfuriphilus ammonigenes ST65T, an anaerobic thermophilic chemolithoautotrophic bacterium isolated from a deep-sea hydrothermal vent.</title>
        <authorList>
            <person name="Slobodkina G."/>
            <person name="Allioux M."/>
            <person name="Merkel A."/>
            <person name="Alain K."/>
            <person name="Jebbar M."/>
            <person name="Slobodkin A."/>
        </authorList>
    </citation>
    <scope>NUCLEOTIDE SEQUENCE [LARGE SCALE GENOMIC DNA]</scope>
    <source>
        <strain evidence="1 2">ST65</strain>
    </source>
</reference>